<dbReference type="InterPro" id="IPR021149">
    <property type="entry name" value="OligosaccharylTrfase_OST3/OST6"/>
</dbReference>
<evidence type="ECO:0000256" key="7">
    <source>
        <dbReference type="ARBA" id="ARBA00022989"/>
    </source>
</evidence>
<feature type="transmembrane region" description="Helical" evidence="9">
    <location>
        <begin position="247"/>
        <end position="270"/>
    </location>
</feature>
<evidence type="ECO:0000256" key="6">
    <source>
        <dbReference type="ARBA" id="ARBA00022824"/>
    </source>
</evidence>
<reference evidence="13 14" key="1">
    <citation type="submission" date="2018-06" db="EMBL/GenBank/DDBJ databases">
        <title>Comparative genomics of downy mildews reveals potential adaptations to biotrophy.</title>
        <authorList>
            <person name="Fletcher K."/>
            <person name="Klosterman S.J."/>
            <person name="Derevnina L."/>
            <person name="Martin F."/>
            <person name="Koike S."/>
            <person name="Reyes Chin-Wo S."/>
            <person name="Mou B."/>
            <person name="Michelmore R."/>
        </authorList>
    </citation>
    <scope>NUCLEOTIDE SEQUENCE [LARGE SCALE GENOMIC DNA]</scope>
    <source>
        <strain evidence="12 14">R13</strain>
        <strain evidence="11 13">R14</strain>
    </source>
</reference>
<dbReference type="GO" id="GO:0008250">
    <property type="term" value="C:oligosaccharyltransferase complex"/>
    <property type="evidence" value="ECO:0007669"/>
    <property type="project" value="TreeGrafter"/>
</dbReference>
<comment type="function">
    <text evidence="1">Subunit of the oligosaccharyl transferase (OST) complex that catalyzes the initial transfer of a defined glycan (Glc(3)Man(9)GlcNAc(2) in eukaryotes) from the lipid carrier dolichol-pyrophosphate to an asparagine residue within an Asn-X-Ser/Thr consensus motif in nascent polypeptide chains, the first step in protein N-glycosylation. N-glycosylation occurs cotranslationally and the complex associates with the Sec61 complex at the channel-forming translocon complex that mediates protein translocation across the endoplasmic reticulum (ER). All subunits are required for a maximal enzyme activity.</text>
</comment>
<dbReference type="PANTHER" id="PTHR12692:SF0">
    <property type="entry name" value="GH11935P"/>
    <property type="match status" value="1"/>
</dbReference>
<evidence type="ECO:0000256" key="4">
    <source>
        <dbReference type="ARBA" id="ARBA00022692"/>
    </source>
</evidence>
<name>A0A3M6VTY8_9STRA</name>
<dbReference type="GO" id="GO:0018279">
    <property type="term" value="P:protein N-linked glycosylation via asparagine"/>
    <property type="evidence" value="ECO:0007669"/>
    <property type="project" value="TreeGrafter"/>
</dbReference>
<evidence type="ECO:0000313" key="11">
    <source>
        <dbReference type="EMBL" id="RMX70249.1"/>
    </source>
</evidence>
<dbReference type="EMBL" id="QLLG01000004">
    <property type="protein sequence ID" value="RMX70249.1"/>
    <property type="molecule type" value="Genomic_DNA"/>
</dbReference>
<evidence type="ECO:0000256" key="3">
    <source>
        <dbReference type="ARBA" id="ARBA00009561"/>
    </source>
</evidence>
<dbReference type="PANTHER" id="PTHR12692">
    <property type="entry name" value="DOLICHYL-DIPHOSPHOOLIGOSACCHARIDE--PROTEIN GLYCOSYLTRANSFERASE-RELATED"/>
    <property type="match status" value="1"/>
</dbReference>
<evidence type="ECO:0000256" key="10">
    <source>
        <dbReference type="SAM" id="SignalP"/>
    </source>
</evidence>
<keyword evidence="4 9" id="KW-0812">Transmembrane</keyword>
<comment type="similarity">
    <text evidence="3">Belongs to the OST3/OST6 family.</text>
</comment>
<evidence type="ECO:0008006" key="15">
    <source>
        <dbReference type="Google" id="ProtNLM"/>
    </source>
</evidence>
<evidence type="ECO:0000313" key="13">
    <source>
        <dbReference type="Proteomes" id="UP000282087"/>
    </source>
</evidence>
<comment type="subcellular location">
    <subcellularLocation>
        <location evidence="2">Endoplasmic reticulum membrane</location>
        <topology evidence="2">Multi-pass membrane protein</topology>
    </subcellularLocation>
</comment>
<feature type="transmembrane region" description="Helical" evidence="9">
    <location>
        <begin position="339"/>
        <end position="357"/>
    </location>
</feature>
<keyword evidence="8 9" id="KW-0472">Membrane</keyword>
<dbReference type="Proteomes" id="UP000282087">
    <property type="component" value="Unassembled WGS sequence"/>
</dbReference>
<dbReference type="Proteomes" id="UP000286097">
    <property type="component" value="Unassembled WGS sequence"/>
</dbReference>
<evidence type="ECO:0000256" key="8">
    <source>
        <dbReference type="ARBA" id="ARBA00023136"/>
    </source>
</evidence>
<feature type="transmembrane region" description="Helical" evidence="9">
    <location>
        <begin position="369"/>
        <end position="387"/>
    </location>
</feature>
<keyword evidence="5 10" id="KW-0732">Signal</keyword>
<dbReference type="VEuPathDB" id="FungiDB:DD237_002225"/>
<organism evidence="11 13">
    <name type="scientific">Peronospora effusa</name>
    <dbReference type="NCBI Taxonomy" id="542832"/>
    <lineage>
        <taxon>Eukaryota</taxon>
        <taxon>Sar</taxon>
        <taxon>Stramenopiles</taxon>
        <taxon>Oomycota</taxon>
        <taxon>Peronosporomycetes</taxon>
        <taxon>Peronosporales</taxon>
        <taxon>Peronosporaceae</taxon>
        <taxon>Peronospora</taxon>
    </lineage>
</organism>
<evidence type="ECO:0000256" key="1">
    <source>
        <dbReference type="ARBA" id="ARBA00002791"/>
    </source>
</evidence>
<evidence type="ECO:0000256" key="9">
    <source>
        <dbReference type="SAM" id="Phobius"/>
    </source>
</evidence>
<dbReference type="EMBL" id="QKXF01000087">
    <property type="protein sequence ID" value="RQM17886.1"/>
    <property type="molecule type" value="Genomic_DNA"/>
</dbReference>
<protein>
    <recommendedName>
        <fullName evidence="15">Intimal thickness related receptor IRP domain-containing protein</fullName>
    </recommendedName>
</protein>
<feature type="chain" id="PRO_5044081740" description="Intimal thickness related receptor IRP domain-containing protein" evidence="10">
    <location>
        <begin position="23"/>
        <end position="393"/>
    </location>
</feature>
<dbReference type="Pfam" id="PF04756">
    <property type="entry name" value="OST3_OST6"/>
    <property type="match status" value="1"/>
</dbReference>
<accession>A0A3M6VTY8</accession>
<proteinExistence type="inferred from homology"/>
<sequence length="393" mass="44801">MTRIKIVAIATFWCLSVAVSSASDELLQAINASSLLELQDSVDTVLVWSQYERFLLSKSRTTSFVLYFTPVSICSNENQNEDDEWEESSETAETFTTPQESCGDHEKLVKAAVEVAAETLSPQLPIVRSDIHTWSKLLHYHLVSSTPSLLWIPERSSGRFQRYPHIETNFLDLSANGSLFSKLNRDDADEQHKNFESFQNTTQVDKEIVAKEIIAFVHLCQERSGYLVRNARGMLLPVTQMSRDDDALSGLDMILIVAVLTSIAFIVYENRDFVHGVVCTRFFWFVLCLGVIFVALSGLFHSIIHRRAWYYFSRMHGFVFVYPSARRQFVLEGLVNGTYSFWLSLAAMSITDVLPTLRSEVARADLIRWSLLLVAISYAALNFVFLIKYRWLA</sequence>
<dbReference type="STRING" id="542832.A0A3M6VTY8"/>
<feature type="signal peptide" evidence="10">
    <location>
        <begin position="1"/>
        <end position="22"/>
    </location>
</feature>
<dbReference type="AlphaFoldDB" id="A0A3M6VTY8"/>
<comment type="caution">
    <text evidence="11">The sequence shown here is derived from an EMBL/GenBank/DDBJ whole genome shotgun (WGS) entry which is preliminary data.</text>
</comment>
<keyword evidence="13" id="KW-1185">Reference proteome</keyword>
<gene>
    <name evidence="12" type="ORF">DD237_002225</name>
    <name evidence="11" type="ORF">DD238_001046</name>
</gene>
<dbReference type="OrthoDB" id="61749at2759"/>
<evidence type="ECO:0000313" key="14">
    <source>
        <dbReference type="Proteomes" id="UP000286097"/>
    </source>
</evidence>
<feature type="transmembrane region" description="Helical" evidence="9">
    <location>
        <begin position="282"/>
        <end position="304"/>
    </location>
</feature>
<keyword evidence="7 9" id="KW-1133">Transmembrane helix</keyword>
<evidence type="ECO:0000256" key="5">
    <source>
        <dbReference type="ARBA" id="ARBA00022729"/>
    </source>
</evidence>
<evidence type="ECO:0000313" key="12">
    <source>
        <dbReference type="EMBL" id="RQM17886.1"/>
    </source>
</evidence>
<keyword evidence="6" id="KW-0256">Endoplasmic reticulum</keyword>
<evidence type="ECO:0000256" key="2">
    <source>
        <dbReference type="ARBA" id="ARBA00004477"/>
    </source>
</evidence>